<dbReference type="InterPro" id="IPR050742">
    <property type="entry name" value="Helicase_Restrict-Modif_Enz"/>
</dbReference>
<keyword evidence="3" id="KW-0347">Helicase</keyword>
<dbReference type="InterPro" id="IPR027417">
    <property type="entry name" value="P-loop_NTPase"/>
</dbReference>
<dbReference type="GO" id="GO:0016787">
    <property type="term" value="F:hydrolase activity"/>
    <property type="evidence" value="ECO:0007669"/>
    <property type="project" value="InterPro"/>
</dbReference>
<dbReference type="InterPro" id="IPR001650">
    <property type="entry name" value="Helicase_C-like"/>
</dbReference>
<keyword evidence="4" id="KW-1185">Reference proteome</keyword>
<dbReference type="SUPFAM" id="SSF52540">
    <property type="entry name" value="P-loop containing nucleoside triphosphate hydrolases"/>
    <property type="match status" value="1"/>
</dbReference>
<dbReference type="GO" id="GO:0061749">
    <property type="term" value="F:forked DNA-dependent helicase activity"/>
    <property type="evidence" value="ECO:0007669"/>
    <property type="project" value="TreeGrafter"/>
</dbReference>
<evidence type="ECO:0000313" key="4">
    <source>
        <dbReference type="Proteomes" id="UP000620327"/>
    </source>
</evidence>
<dbReference type="SMART" id="SM00487">
    <property type="entry name" value="DEXDc"/>
    <property type="match status" value="1"/>
</dbReference>
<dbReference type="PROSITE" id="PS51192">
    <property type="entry name" value="HELICASE_ATP_BIND_1"/>
    <property type="match status" value="1"/>
</dbReference>
<dbReference type="InterPro" id="IPR006935">
    <property type="entry name" value="Helicase/UvrB_N"/>
</dbReference>
<name>A0A923MK39_9FIRM</name>
<evidence type="ECO:0000259" key="1">
    <source>
        <dbReference type="PROSITE" id="PS51192"/>
    </source>
</evidence>
<feature type="domain" description="Helicase C-terminal" evidence="2">
    <location>
        <begin position="205"/>
        <end position="361"/>
    </location>
</feature>
<keyword evidence="3" id="KW-0547">Nucleotide-binding</keyword>
<dbReference type="AlphaFoldDB" id="A0A923MK39"/>
<feature type="domain" description="Helicase ATP-binding" evidence="1">
    <location>
        <begin position="13"/>
        <end position="154"/>
    </location>
</feature>
<reference evidence="3" key="1">
    <citation type="submission" date="2020-08" db="EMBL/GenBank/DDBJ databases">
        <title>Genome public.</title>
        <authorList>
            <person name="Liu C."/>
            <person name="Sun Q."/>
        </authorList>
    </citation>
    <scope>NUCLEOTIDE SEQUENCE</scope>
    <source>
        <strain evidence="3">BX15</strain>
    </source>
</reference>
<comment type="caution">
    <text evidence="3">The sequence shown here is derived from an EMBL/GenBank/DDBJ whole genome shotgun (WGS) entry which is preliminary data.</text>
</comment>
<dbReference type="PROSITE" id="PS51194">
    <property type="entry name" value="HELICASE_CTER"/>
    <property type="match status" value="1"/>
</dbReference>
<evidence type="ECO:0000313" key="3">
    <source>
        <dbReference type="EMBL" id="MBC5771753.1"/>
    </source>
</evidence>
<dbReference type="InterPro" id="IPR014001">
    <property type="entry name" value="Helicase_ATP-bd"/>
</dbReference>
<organism evidence="3 4">
    <name type="scientific">Dysosmobacter segnis</name>
    <dbReference type="NCBI Taxonomy" id="2763042"/>
    <lineage>
        <taxon>Bacteria</taxon>
        <taxon>Bacillati</taxon>
        <taxon>Bacillota</taxon>
        <taxon>Clostridia</taxon>
        <taxon>Eubacteriales</taxon>
        <taxon>Oscillospiraceae</taxon>
        <taxon>Dysosmobacter</taxon>
    </lineage>
</organism>
<dbReference type="PANTHER" id="PTHR47396:SF1">
    <property type="entry name" value="ATP-DEPENDENT HELICASE IRC3-RELATED"/>
    <property type="match status" value="1"/>
</dbReference>
<gene>
    <name evidence="3" type="ORF">H8Z83_15740</name>
</gene>
<accession>A0A923MK39</accession>
<sequence>MELRPYQAECIETIEAQPPGAFLAQMATGLGKTVTFANIPRHGERMLILSHREELVEQPRKYFNCSYGIERAQQHSHGEEVVSASIQTLARRLSDFNPEAFRLIICDEAHHAAASTYRKIFDYFRPEKLIGFTATPNRGDRVRLDTVFSKIIFQRDLRWGVKNGYLCDIHCRRVDIGFDITAVHTRQGDYAPGELDQAMDGTADAIAQAYRDMAVGATLIFAVSVHQAEEIAKRIQGAVVVTGETKNRSAIIDAFTAGEIPCIVNCMVFTEGTDIPRVETVIVARPTQSESLYAQMVGRGLRLYPGKQRLELIDCVGITGKASLCTAPSLLGIDMDNVPKRKEKDIEGDLFELPEKIEVASDSPESWVKNIHLVDLWAQEMKYQTHDVNWFKMPDGSLVCSLANKQRMTIPCPDALGMVNLPNGSRCGMQEALDRAYLTLIRDHQNDRMLWDLQAVRKWGKSPATAKQLEIIKKRCKGFDIANLSKGDASQILNRLLNEPKKRRGA</sequence>
<proteinExistence type="predicted"/>
<dbReference type="PANTHER" id="PTHR47396">
    <property type="entry name" value="TYPE I RESTRICTION ENZYME ECOKI R PROTEIN"/>
    <property type="match status" value="1"/>
</dbReference>
<dbReference type="GO" id="GO:0005524">
    <property type="term" value="F:ATP binding"/>
    <property type="evidence" value="ECO:0007669"/>
    <property type="project" value="InterPro"/>
</dbReference>
<dbReference type="GO" id="GO:0000403">
    <property type="term" value="F:Y-form DNA binding"/>
    <property type="evidence" value="ECO:0007669"/>
    <property type="project" value="TreeGrafter"/>
</dbReference>
<dbReference type="EMBL" id="JACOQI010000021">
    <property type="protein sequence ID" value="MBC5771753.1"/>
    <property type="molecule type" value="Genomic_DNA"/>
</dbReference>
<dbReference type="Pfam" id="PF04851">
    <property type="entry name" value="ResIII"/>
    <property type="match status" value="1"/>
</dbReference>
<dbReference type="RefSeq" id="WP_187015944.1">
    <property type="nucleotide sequence ID" value="NZ_JACOQI010000021.1"/>
</dbReference>
<dbReference type="Pfam" id="PF00271">
    <property type="entry name" value="Helicase_C"/>
    <property type="match status" value="1"/>
</dbReference>
<dbReference type="Gene3D" id="3.40.50.300">
    <property type="entry name" value="P-loop containing nucleotide triphosphate hydrolases"/>
    <property type="match status" value="2"/>
</dbReference>
<dbReference type="SMART" id="SM00490">
    <property type="entry name" value="HELICc"/>
    <property type="match status" value="1"/>
</dbReference>
<keyword evidence="3" id="KW-0378">Hydrolase</keyword>
<keyword evidence="3" id="KW-0067">ATP-binding</keyword>
<evidence type="ECO:0000259" key="2">
    <source>
        <dbReference type="PROSITE" id="PS51194"/>
    </source>
</evidence>
<protein>
    <submittedName>
        <fullName evidence="3">DEAD/DEAH box helicase</fullName>
    </submittedName>
</protein>
<dbReference type="GO" id="GO:0036121">
    <property type="term" value="F:double-stranded DNA helicase activity"/>
    <property type="evidence" value="ECO:0007669"/>
    <property type="project" value="TreeGrafter"/>
</dbReference>
<dbReference type="Proteomes" id="UP000620327">
    <property type="component" value="Unassembled WGS sequence"/>
</dbReference>